<feature type="transmembrane region" description="Helical" evidence="1">
    <location>
        <begin position="115"/>
        <end position="132"/>
    </location>
</feature>
<dbReference type="Pfam" id="PF11374">
    <property type="entry name" value="DUF3176"/>
    <property type="match status" value="1"/>
</dbReference>
<dbReference type="Proteomes" id="UP001278766">
    <property type="component" value="Unassembled WGS sequence"/>
</dbReference>
<protein>
    <submittedName>
        <fullName evidence="2">Uncharacterized protein</fullName>
    </submittedName>
</protein>
<reference evidence="2" key="2">
    <citation type="submission" date="2023-06" db="EMBL/GenBank/DDBJ databases">
        <authorList>
            <consortium name="Lawrence Berkeley National Laboratory"/>
            <person name="Haridas S."/>
            <person name="Hensen N."/>
            <person name="Bonometti L."/>
            <person name="Westerberg I."/>
            <person name="Brannstrom I.O."/>
            <person name="Guillou S."/>
            <person name="Cros-Aarteil S."/>
            <person name="Calhoun S."/>
            <person name="Kuo A."/>
            <person name="Mondo S."/>
            <person name="Pangilinan J."/>
            <person name="Riley R."/>
            <person name="Labutti K."/>
            <person name="Andreopoulos B."/>
            <person name="Lipzen A."/>
            <person name="Chen C."/>
            <person name="Yanf M."/>
            <person name="Daum C."/>
            <person name="Ng V."/>
            <person name="Clum A."/>
            <person name="Steindorff A."/>
            <person name="Ohm R."/>
            <person name="Martin F."/>
            <person name="Silar P."/>
            <person name="Natvig D."/>
            <person name="Lalanne C."/>
            <person name="Gautier V."/>
            <person name="Ament-Velasquez S.L."/>
            <person name="Kruys A."/>
            <person name="Hutchinson M.I."/>
            <person name="Powell A.J."/>
            <person name="Barry K."/>
            <person name="Miller A.N."/>
            <person name="Grigoriev I.V."/>
            <person name="Debuchy R."/>
            <person name="Gladieux P."/>
            <person name="Thoren M.H."/>
            <person name="Johannesson H."/>
        </authorList>
    </citation>
    <scope>NUCLEOTIDE SEQUENCE</scope>
    <source>
        <strain evidence="2">CBS 168.71</strain>
    </source>
</reference>
<gene>
    <name evidence="2" type="ORF">B0H64DRAFT_200452</name>
</gene>
<proteinExistence type="predicted"/>
<dbReference type="GeneID" id="87836195"/>
<evidence type="ECO:0000313" key="2">
    <source>
        <dbReference type="EMBL" id="KAK3295021.1"/>
    </source>
</evidence>
<accession>A0AAE0LRD2</accession>
<dbReference type="PANTHER" id="PTHR35394">
    <property type="entry name" value="DUF3176 DOMAIN-CONTAINING PROTEIN"/>
    <property type="match status" value="1"/>
</dbReference>
<dbReference type="AlphaFoldDB" id="A0AAE0LRD2"/>
<feature type="transmembrane region" description="Helical" evidence="1">
    <location>
        <begin position="484"/>
        <end position="505"/>
    </location>
</feature>
<dbReference type="EMBL" id="JAUEPN010000005">
    <property type="protein sequence ID" value="KAK3295021.1"/>
    <property type="molecule type" value="Genomic_DNA"/>
</dbReference>
<sequence>MANMLMQLPVWWWWWEIGALCISTICCGLLILFLANIDGMAVSLWSLWIQPSTAIAILAAFTKTSMMVPVVSCISQLKWRHFRTRHRPLSHLDLVDDASRGPWGALVVLFQLPRFSLVISMLALVTIINLGVEPSAQQLLDISARNSTLSNASAEVGIATEFNISDLGTSGAGLTPPSSSLFKFYSTLMSGFNAPPAPNFNCSGESCSWPTFTTLGVCSKFKNVTNEVNSTCTPPSNPEGDRIWRTDCNLTFPSQDSTLPYTMSTSFSNGSMGVGVRIYSPEGYLTTRAYGRGIGGGIRSSLNTTVKIVVAGDKTGMGELPPRTQAYDIALYLCAQKITGLTAIPRQLEPGTVESAPLAKLGEPDPTGQDHYPYAKYVTYSSPLTGHQQYVIHTGSENQLFVELLPDWLNGSSASIRDNGFPNFSPNAVLGDYLYHADLETSFSNLAASLSALVRSGNRPEGNANATVMHGDVFFTEPIFHVRWPWLAVILLELALAGGLLYATVVRSARDPLLKTSAVAFLLHGLRGWDAVEMPEKGSRETLSQLAERMVGRLEHTEDEGWRFVKLEDELDPFQVQAPCLAGRE</sequence>
<feature type="transmembrane region" description="Helical" evidence="1">
    <location>
        <begin position="55"/>
        <end position="77"/>
    </location>
</feature>
<keyword evidence="3" id="KW-1185">Reference proteome</keyword>
<keyword evidence="1" id="KW-0812">Transmembrane</keyword>
<name>A0AAE0LRD2_9PEZI</name>
<keyword evidence="1" id="KW-1133">Transmembrane helix</keyword>
<comment type="caution">
    <text evidence="2">The sequence shown here is derived from an EMBL/GenBank/DDBJ whole genome shotgun (WGS) entry which is preliminary data.</text>
</comment>
<dbReference type="RefSeq" id="XP_062658535.1">
    <property type="nucleotide sequence ID" value="XM_062799247.1"/>
</dbReference>
<feature type="transmembrane region" description="Helical" evidence="1">
    <location>
        <begin position="12"/>
        <end position="35"/>
    </location>
</feature>
<dbReference type="InterPro" id="IPR021514">
    <property type="entry name" value="DUF3176"/>
</dbReference>
<keyword evidence="1" id="KW-0472">Membrane</keyword>
<organism evidence="2 3">
    <name type="scientific">Chaetomium fimeti</name>
    <dbReference type="NCBI Taxonomy" id="1854472"/>
    <lineage>
        <taxon>Eukaryota</taxon>
        <taxon>Fungi</taxon>
        <taxon>Dikarya</taxon>
        <taxon>Ascomycota</taxon>
        <taxon>Pezizomycotina</taxon>
        <taxon>Sordariomycetes</taxon>
        <taxon>Sordariomycetidae</taxon>
        <taxon>Sordariales</taxon>
        <taxon>Chaetomiaceae</taxon>
        <taxon>Chaetomium</taxon>
    </lineage>
</organism>
<dbReference type="PANTHER" id="PTHR35394:SF5">
    <property type="entry name" value="DUF3176 DOMAIN-CONTAINING PROTEIN"/>
    <property type="match status" value="1"/>
</dbReference>
<reference evidence="2" key="1">
    <citation type="journal article" date="2023" name="Mol. Phylogenet. Evol.">
        <title>Genome-scale phylogeny and comparative genomics of the fungal order Sordariales.</title>
        <authorList>
            <person name="Hensen N."/>
            <person name="Bonometti L."/>
            <person name="Westerberg I."/>
            <person name="Brannstrom I.O."/>
            <person name="Guillou S."/>
            <person name="Cros-Aarteil S."/>
            <person name="Calhoun S."/>
            <person name="Haridas S."/>
            <person name="Kuo A."/>
            <person name="Mondo S."/>
            <person name="Pangilinan J."/>
            <person name="Riley R."/>
            <person name="LaButti K."/>
            <person name="Andreopoulos B."/>
            <person name="Lipzen A."/>
            <person name="Chen C."/>
            <person name="Yan M."/>
            <person name="Daum C."/>
            <person name="Ng V."/>
            <person name="Clum A."/>
            <person name="Steindorff A."/>
            <person name="Ohm R.A."/>
            <person name="Martin F."/>
            <person name="Silar P."/>
            <person name="Natvig D.O."/>
            <person name="Lalanne C."/>
            <person name="Gautier V."/>
            <person name="Ament-Velasquez S.L."/>
            <person name="Kruys A."/>
            <person name="Hutchinson M.I."/>
            <person name="Powell A.J."/>
            <person name="Barry K."/>
            <person name="Miller A.N."/>
            <person name="Grigoriev I.V."/>
            <person name="Debuchy R."/>
            <person name="Gladieux P."/>
            <person name="Hiltunen Thoren M."/>
            <person name="Johannesson H."/>
        </authorList>
    </citation>
    <scope>NUCLEOTIDE SEQUENCE</scope>
    <source>
        <strain evidence="2">CBS 168.71</strain>
    </source>
</reference>
<evidence type="ECO:0000256" key="1">
    <source>
        <dbReference type="SAM" id="Phobius"/>
    </source>
</evidence>
<evidence type="ECO:0000313" key="3">
    <source>
        <dbReference type="Proteomes" id="UP001278766"/>
    </source>
</evidence>